<sequence>MLIRNAHLTYCTNIHPGESWDAHFLALQQSFPQIKADVSPDVSMGIGLRLSNQASIEILSGDNLQQFKQWLQENDAYVFTMNGFPYGGFHDVVVKDQVHAPDWTTSERLAYTQRLFEILAQLLPEGMDGGISTSPLSYRNWFAGANEVKKATITATMQILKIAQQLNEIYEQSGKILHLDIEPEPDGLLETGREFIDWYEQVLLPLGSDFFDGKSNADTIIKRHINLCYDVCHFSIGYEVHEEVVAELALKGIKTGKIQISAALKASFDNDSENNQAILDSFAKFDEPTYLHQVIAREKDGRLTRYSDLPDALLLSKDAAEWRAHFHVPIFLEQFGLLSSTQSDIKEILAIWETRRFTNHLEVETYTWNVLPPELKIPIASSISRELAWVAGQIKQ</sequence>
<comment type="caution">
    <text evidence="1">The sequence shown here is derived from an EMBL/GenBank/DDBJ whole genome shotgun (WGS) entry which is preliminary data.</text>
</comment>
<organism evidence="1 2">
    <name type="scientific">Mucilaginibacter pankratovii</name>
    <dbReference type="NCBI Taxonomy" id="2772110"/>
    <lineage>
        <taxon>Bacteria</taxon>
        <taxon>Pseudomonadati</taxon>
        <taxon>Bacteroidota</taxon>
        <taxon>Sphingobacteriia</taxon>
        <taxon>Sphingobacteriales</taxon>
        <taxon>Sphingobacteriaceae</taxon>
        <taxon>Mucilaginibacter</taxon>
    </lineage>
</organism>
<reference evidence="1 2" key="1">
    <citation type="submission" date="2020-09" db="EMBL/GenBank/DDBJ databases">
        <title>Novel species of Mucilaginibacter isolated from a glacier on the Tibetan Plateau.</title>
        <authorList>
            <person name="Liu Q."/>
            <person name="Xin Y.-H."/>
        </authorList>
    </citation>
    <scope>NUCLEOTIDE SEQUENCE [LARGE SCALE GENOMIC DNA]</scope>
    <source>
        <strain evidence="1 2">ZT4R22</strain>
    </source>
</reference>
<dbReference type="SUPFAM" id="SSF51658">
    <property type="entry name" value="Xylose isomerase-like"/>
    <property type="match status" value="1"/>
</dbReference>
<name>A0ABR7WNA5_9SPHI</name>
<dbReference type="Proteomes" id="UP000606600">
    <property type="component" value="Unassembled WGS sequence"/>
</dbReference>
<keyword evidence="2" id="KW-1185">Reference proteome</keyword>
<proteinExistence type="predicted"/>
<accession>A0ABR7WNA5</accession>
<dbReference type="RefSeq" id="WP_191188457.1">
    <property type="nucleotide sequence ID" value="NZ_JACWMY010000003.1"/>
</dbReference>
<evidence type="ECO:0000313" key="1">
    <source>
        <dbReference type="EMBL" id="MBD1363794.1"/>
    </source>
</evidence>
<evidence type="ECO:0000313" key="2">
    <source>
        <dbReference type="Proteomes" id="UP000606600"/>
    </source>
</evidence>
<gene>
    <name evidence="1" type="primary">eboE</name>
    <name evidence="1" type="ORF">IDJ77_08220</name>
</gene>
<dbReference type="NCBIfam" id="NF035939">
    <property type="entry name" value="TIM_EboE"/>
    <property type="match status" value="1"/>
</dbReference>
<dbReference type="InterPro" id="IPR036237">
    <property type="entry name" value="Xyl_isomerase-like_sf"/>
</dbReference>
<dbReference type="EMBL" id="JACWMY010000003">
    <property type="protein sequence ID" value="MBD1363794.1"/>
    <property type="molecule type" value="Genomic_DNA"/>
</dbReference>
<protein>
    <submittedName>
        <fullName evidence="1">Metabolite traffic protein EboE</fullName>
    </submittedName>
</protein>